<organism evidence="1 2">
    <name type="scientific">Phytohabitans suffuscus</name>
    <dbReference type="NCBI Taxonomy" id="624315"/>
    <lineage>
        <taxon>Bacteria</taxon>
        <taxon>Bacillati</taxon>
        <taxon>Actinomycetota</taxon>
        <taxon>Actinomycetes</taxon>
        <taxon>Micromonosporales</taxon>
        <taxon>Micromonosporaceae</taxon>
    </lineage>
</organism>
<reference evidence="1 2" key="2">
    <citation type="submission" date="2020-03" db="EMBL/GenBank/DDBJ databases">
        <authorList>
            <person name="Ichikawa N."/>
            <person name="Kimura A."/>
            <person name="Kitahashi Y."/>
            <person name="Uohara A."/>
        </authorList>
    </citation>
    <scope>NUCLEOTIDE SEQUENCE [LARGE SCALE GENOMIC DNA]</scope>
    <source>
        <strain evidence="1 2">NBRC 105367</strain>
    </source>
</reference>
<dbReference type="EMBL" id="AP022871">
    <property type="protein sequence ID" value="BCB83145.1"/>
    <property type="molecule type" value="Genomic_DNA"/>
</dbReference>
<reference evidence="1 2" key="1">
    <citation type="submission" date="2020-03" db="EMBL/GenBank/DDBJ databases">
        <title>Whole genome shotgun sequence of Phytohabitans suffuscus NBRC 105367.</title>
        <authorList>
            <person name="Komaki H."/>
            <person name="Tamura T."/>
        </authorList>
    </citation>
    <scope>NUCLEOTIDE SEQUENCE [LARGE SCALE GENOMIC DNA]</scope>
    <source>
        <strain evidence="1 2">NBRC 105367</strain>
    </source>
</reference>
<evidence type="ECO:0000313" key="2">
    <source>
        <dbReference type="Proteomes" id="UP000503011"/>
    </source>
</evidence>
<dbReference type="KEGG" id="psuu:Psuf_004580"/>
<proteinExistence type="predicted"/>
<accession>A0A6F8YAL7</accession>
<gene>
    <name evidence="1" type="ORF">Psuf_004580</name>
</gene>
<dbReference type="RefSeq" id="WP_173153275.1">
    <property type="nucleotide sequence ID" value="NZ_AP022871.1"/>
</dbReference>
<sequence>MTALLRLWQSTTGRSCLSPVVDTLYYNAMVAHTPIDDSYVDRLLTQHSDPLTRPQDERTVAPGEP</sequence>
<name>A0A6F8YAL7_9ACTN</name>
<keyword evidence="2" id="KW-1185">Reference proteome</keyword>
<evidence type="ECO:0000313" key="1">
    <source>
        <dbReference type="EMBL" id="BCB83145.1"/>
    </source>
</evidence>
<protein>
    <submittedName>
        <fullName evidence="1">Uncharacterized protein</fullName>
    </submittedName>
</protein>
<dbReference type="AlphaFoldDB" id="A0A6F8YAL7"/>
<dbReference type="Proteomes" id="UP000503011">
    <property type="component" value="Chromosome"/>
</dbReference>